<reference evidence="7" key="1">
    <citation type="submission" date="2019-08" db="EMBL/GenBank/DDBJ databases">
        <authorList>
            <person name="Kucharzyk K."/>
            <person name="Murdoch R.W."/>
            <person name="Higgins S."/>
            <person name="Loffler F."/>
        </authorList>
    </citation>
    <scope>NUCLEOTIDE SEQUENCE</scope>
</reference>
<evidence type="ECO:0000256" key="1">
    <source>
        <dbReference type="ARBA" id="ARBA00004141"/>
    </source>
</evidence>
<feature type="transmembrane region" description="Helical" evidence="6">
    <location>
        <begin position="282"/>
        <end position="302"/>
    </location>
</feature>
<feature type="transmembrane region" description="Helical" evidence="6">
    <location>
        <begin position="9"/>
        <end position="27"/>
    </location>
</feature>
<dbReference type="EMBL" id="VSSQ01000661">
    <property type="protein sequence ID" value="MPL99357.1"/>
    <property type="molecule type" value="Genomic_DNA"/>
</dbReference>
<dbReference type="Pfam" id="PF01594">
    <property type="entry name" value="AI-2E_transport"/>
    <property type="match status" value="1"/>
</dbReference>
<proteinExistence type="inferred from homology"/>
<dbReference type="PANTHER" id="PTHR21716:SF68">
    <property type="entry name" value="TRANSPORT PROTEIN YTVI-RELATED"/>
    <property type="match status" value="1"/>
</dbReference>
<feature type="transmembrane region" description="Helical" evidence="6">
    <location>
        <begin position="169"/>
        <end position="194"/>
    </location>
</feature>
<dbReference type="InterPro" id="IPR014227">
    <property type="entry name" value="YtvI-like"/>
</dbReference>
<dbReference type="InterPro" id="IPR002549">
    <property type="entry name" value="AI-2E-like"/>
</dbReference>
<dbReference type="PANTHER" id="PTHR21716">
    <property type="entry name" value="TRANSMEMBRANE PROTEIN"/>
    <property type="match status" value="1"/>
</dbReference>
<feature type="transmembrane region" description="Helical" evidence="6">
    <location>
        <begin position="248"/>
        <end position="275"/>
    </location>
</feature>
<dbReference type="GO" id="GO:0016020">
    <property type="term" value="C:membrane"/>
    <property type="evidence" value="ECO:0007669"/>
    <property type="project" value="UniProtKB-SubCell"/>
</dbReference>
<evidence type="ECO:0000256" key="3">
    <source>
        <dbReference type="ARBA" id="ARBA00022692"/>
    </source>
</evidence>
<comment type="subcellular location">
    <subcellularLocation>
        <location evidence="1">Membrane</location>
        <topology evidence="1">Multi-pass membrane protein</topology>
    </subcellularLocation>
</comment>
<protein>
    <submittedName>
        <fullName evidence="7">Sodium-lithium/proton antiporter</fullName>
    </submittedName>
</protein>
<keyword evidence="5 6" id="KW-0472">Membrane</keyword>
<gene>
    <name evidence="7" type="ORF">SDC9_45574</name>
</gene>
<keyword evidence="3 6" id="KW-0812">Transmembrane</keyword>
<comment type="caution">
    <text evidence="7">The sequence shown here is derived from an EMBL/GenBank/DDBJ whole genome shotgun (WGS) entry which is preliminary data.</text>
</comment>
<evidence type="ECO:0000256" key="5">
    <source>
        <dbReference type="ARBA" id="ARBA00023136"/>
    </source>
</evidence>
<evidence type="ECO:0000313" key="7">
    <source>
        <dbReference type="EMBL" id="MPL99357.1"/>
    </source>
</evidence>
<keyword evidence="4 6" id="KW-1133">Transmembrane helix</keyword>
<dbReference type="GO" id="GO:0055085">
    <property type="term" value="P:transmembrane transport"/>
    <property type="evidence" value="ECO:0007669"/>
    <property type="project" value="TreeGrafter"/>
</dbReference>
<evidence type="ECO:0000256" key="2">
    <source>
        <dbReference type="ARBA" id="ARBA00009773"/>
    </source>
</evidence>
<comment type="similarity">
    <text evidence="2">Belongs to the autoinducer-2 exporter (AI-2E) (TC 2.A.86) family.</text>
</comment>
<dbReference type="NCBIfam" id="TIGR02872">
    <property type="entry name" value="spore_ytvI"/>
    <property type="match status" value="1"/>
</dbReference>
<evidence type="ECO:0000256" key="4">
    <source>
        <dbReference type="ARBA" id="ARBA00022989"/>
    </source>
</evidence>
<sequence length="357" mass="39600">MGVEKKREFIINTIYFLIIAAIIYITIKYGLGWFFPFVVGFGIAFILKPLINFISKKLRINRKVVAGITVLIFYTTVGALFTLIIVKIFVALKEVFMKLPNIYITTIEPSIFQISSNFEEILVKLDPALMQAIRDMISSLTKSLGTIITNISSGVVLFVSSTVSSVPSFFILVIFSIISSFFFAMDYVSITSFITRQFSEKSSSIIFEVKNYIVGTLFKFIKAYSIIISLTFIELAIGLSILKIEGAITIALLIACVDVLPVLGTGGIVIPWILIELIRGNIALAIGLTILYVVITVVRNVLEPKVVGQQVGLHPLIMLMCMFIGVKIFGFLGLFVLPVIVIILKNLNDSGKIHIFK</sequence>
<feature type="transmembrane region" description="Helical" evidence="6">
    <location>
        <begin position="317"/>
        <end position="344"/>
    </location>
</feature>
<accession>A0A644W709</accession>
<feature type="transmembrane region" description="Helical" evidence="6">
    <location>
        <begin position="33"/>
        <end position="53"/>
    </location>
</feature>
<evidence type="ECO:0000256" key="6">
    <source>
        <dbReference type="SAM" id="Phobius"/>
    </source>
</evidence>
<name>A0A644W709_9ZZZZ</name>
<feature type="transmembrane region" description="Helical" evidence="6">
    <location>
        <begin position="65"/>
        <end position="90"/>
    </location>
</feature>
<dbReference type="AlphaFoldDB" id="A0A644W709"/>
<organism evidence="7">
    <name type="scientific">bioreactor metagenome</name>
    <dbReference type="NCBI Taxonomy" id="1076179"/>
    <lineage>
        <taxon>unclassified sequences</taxon>
        <taxon>metagenomes</taxon>
        <taxon>ecological metagenomes</taxon>
    </lineage>
</organism>